<evidence type="ECO:0000313" key="2">
    <source>
        <dbReference type="Proteomes" id="UP001054945"/>
    </source>
</evidence>
<reference evidence="1 2" key="1">
    <citation type="submission" date="2021-06" db="EMBL/GenBank/DDBJ databases">
        <title>Caerostris extrusa draft genome.</title>
        <authorList>
            <person name="Kono N."/>
            <person name="Arakawa K."/>
        </authorList>
    </citation>
    <scope>NUCLEOTIDE SEQUENCE [LARGE SCALE GENOMIC DNA]</scope>
</reference>
<dbReference type="AlphaFoldDB" id="A0AAV4MD48"/>
<dbReference type="Proteomes" id="UP001054945">
    <property type="component" value="Unassembled WGS sequence"/>
</dbReference>
<name>A0AAV4MD48_CAEEX</name>
<comment type="caution">
    <text evidence="1">The sequence shown here is derived from an EMBL/GenBank/DDBJ whole genome shotgun (WGS) entry which is preliminary data.</text>
</comment>
<evidence type="ECO:0000313" key="1">
    <source>
        <dbReference type="EMBL" id="GIX70348.1"/>
    </source>
</evidence>
<sequence length="289" mass="33042">MQFSKRSGRYSFEKSLNPLIELSIFPPIAYTSRDESMKDDRKDKSPLKSSKIRDLFKEAGYKTDRFNKWRILGRAAIPGKNLTFSSYSQTTVKPDSGQTVLRRNNRLKEWIKENIYKEKSTIKSPRTFGDSPKAQDIILYVILSPEGSSITESIIKNGTAVLIPNIGNKQSQRELEDEETYIEEPPIRSSFVPNSKGFRGALSPGQTGVRNRNKFNIGKKYARLVNDESSGNDTEVVDSNQDWLNTQWIYINSVENNTMSTTTIPNRARFSLFPKSNNHYRGSCHYNCK</sequence>
<protein>
    <submittedName>
        <fullName evidence="1">Uncharacterized protein</fullName>
    </submittedName>
</protein>
<proteinExistence type="predicted"/>
<organism evidence="1 2">
    <name type="scientific">Caerostris extrusa</name>
    <name type="common">Bark spider</name>
    <name type="synonym">Caerostris bankana</name>
    <dbReference type="NCBI Taxonomy" id="172846"/>
    <lineage>
        <taxon>Eukaryota</taxon>
        <taxon>Metazoa</taxon>
        <taxon>Ecdysozoa</taxon>
        <taxon>Arthropoda</taxon>
        <taxon>Chelicerata</taxon>
        <taxon>Arachnida</taxon>
        <taxon>Araneae</taxon>
        <taxon>Araneomorphae</taxon>
        <taxon>Entelegynae</taxon>
        <taxon>Araneoidea</taxon>
        <taxon>Araneidae</taxon>
        <taxon>Caerostris</taxon>
    </lineage>
</organism>
<gene>
    <name evidence="1" type="ORF">CEXT_133511</name>
</gene>
<accession>A0AAV4MD48</accession>
<keyword evidence="2" id="KW-1185">Reference proteome</keyword>
<dbReference type="EMBL" id="BPLR01002131">
    <property type="protein sequence ID" value="GIX70348.1"/>
    <property type="molecule type" value="Genomic_DNA"/>
</dbReference>